<dbReference type="InterPro" id="IPR011118">
    <property type="entry name" value="Tannase/feruloyl_esterase"/>
</dbReference>
<evidence type="ECO:0000256" key="1">
    <source>
        <dbReference type="ARBA" id="ARBA00006249"/>
    </source>
</evidence>
<accession>A0A2J5I025</accession>
<protein>
    <recommendedName>
        <fullName evidence="9">Carboxylic ester hydrolase</fullName>
        <ecNumber evidence="9">3.1.1.-</ecNumber>
    </recommendedName>
</protein>
<keyword evidence="8" id="KW-0802">TPR repeat</keyword>
<dbReference type="PROSITE" id="PS50005">
    <property type="entry name" value="TPR"/>
    <property type="match status" value="1"/>
</dbReference>
<name>A0A2J5I025_9EURO</name>
<sequence>MAAASGDYTSTDAYYDLGSYHRPVTTDSKWAQIWFDRGIIWTYAFNHDEAAQCFQKAITEDPTCAMAYWGLAYTLGPNYNKPWQFFDEKELEIIVQRTNRAVHDARQYAATAQPVEAALIDALQFRYPQAQPADDCSSWNQGYADAMQLVYQRFPHDLDVAVLYADALMNLTPWELWDIRTNEPAPGARTLEVKTVLDRALTQRGGLCHPGLLHLYIHLMEMSGTPEKALVVADHLRGLVPDAGHLQHMPTHLDILCGDYRRAIASNSDAIRADEKFLARAGPVNFYTLYRSHDYHFRIYAAMFSGLSAIALETAAELEQSIPEELLRVESPPMADWLEGFLTMRVHVLIRFGRWQELLDLELPQDTALYCVTTAMMHYGKGVALAATGEIDHANTEKSLFDQALKRVPASRMLFNNKCVDILGIAEAMLDGELEYRRGNFEVAFEHLRRAISRDDGLPYDEPWGWMQPTRHAYGALLLEQGHVEQAAAVYGADLGMDDTLPRSLQHPNNVWLLSIAACLFGMIAATQTIDRFKQQCLSFPAQELAPKSHIQVLEYIPQGTNLTLADNDSTCSRQSQQISADICRVALSVTTSNRSSVIMELWLPREWGGRFLGTGNGGIDGCIKYEDVEYGALNGFATIGTNNGHNGTTAAPLYRNPDAVVDFSWRALHTGVTMGKELTARFYGRPHSKSYYIGCSLGGRQGIYAADAFPQDFDGIVAGAPALDFNNLVSWRANFFLITGSVKSPRHITASQWKGLIHPEILRQCDGIDNVLDGIIEDPTFCDFQPDILLCEKDQTDDCLSHAQVETVREIFSPLRDENDRLIYPAMQPGSEFKSADGLYAGKPFMYSESWFRYVIYDPSWDPSSFNLHDAQVADTLNPGNIRTWPRDLSLFQERGGKIIVFHGQQDDKITSFDTPRFYDHLAASMQYSSAQMDDFFRFFRVPGMFHCNSGLGAWVIGQGGGLSATGIPFTKERNVLAALMAWVEDDQAPETIGGMKFVEDNPELGEERRREHCRYPLRSIYVGGDASLVENWRCR</sequence>
<dbReference type="Proteomes" id="UP000235023">
    <property type="component" value="Unassembled WGS sequence"/>
</dbReference>
<evidence type="ECO:0000313" key="11">
    <source>
        <dbReference type="Proteomes" id="UP000235023"/>
    </source>
</evidence>
<evidence type="ECO:0000256" key="4">
    <source>
        <dbReference type="ARBA" id="ARBA00022729"/>
    </source>
</evidence>
<reference evidence="11" key="1">
    <citation type="submission" date="2017-12" db="EMBL/GenBank/DDBJ databases">
        <authorList>
            <consortium name="DOE Joint Genome Institute"/>
            <person name="Mondo S.J."/>
            <person name="Kjaerbolling I."/>
            <person name="Vesth T.C."/>
            <person name="Frisvad J.C."/>
            <person name="Nybo J.L."/>
            <person name="Theobald S."/>
            <person name="Kuo A."/>
            <person name="Bowyer P."/>
            <person name="Matsuda Y."/>
            <person name="Lyhne E.K."/>
            <person name="Kogle M.E."/>
            <person name="Clum A."/>
            <person name="Lipzen A."/>
            <person name="Salamov A."/>
            <person name="Ngan C.Y."/>
            <person name="Daum C."/>
            <person name="Chiniquy J."/>
            <person name="Barry K."/>
            <person name="LaButti K."/>
            <person name="Haridas S."/>
            <person name="Simmons B.A."/>
            <person name="Magnuson J.K."/>
            <person name="Mortensen U.H."/>
            <person name="Larsen T.O."/>
            <person name="Grigoriev I.V."/>
            <person name="Baker S.E."/>
            <person name="Andersen M.R."/>
            <person name="Nordberg H.P."/>
            <person name="Cantor M.N."/>
            <person name="Hua S.X."/>
        </authorList>
    </citation>
    <scope>NUCLEOTIDE SEQUENCE [LARGE SCALE GENOMIC DNA]</scope>
    <source>
        <strain evidence="11">IBT 19404</strain>
    </source>
</reference>
<evidence type="ECO:0000256" key="9">
    <source>
        <dbReference type="RuleBase" id="RU361238"/>
    </source>
</evidence>
<dbReference type="InterPro" id="IPR011990">
    <property type="entry name" value="TPR-like_helical_dom_sf"/>
</dbReference>
<dbReference type="OrthoDB" id="414774at2759"/>
<dbReference type="Pfam" id="PF07519">
    <property type="entry name" value="Tannase"/>
    <property type="match status" value="1"/>
</dbReference>
<organism evidence="10 11">
    <name type="scientific">Aspergillus taichungensis</name>
    <dbReference type="NCBI Taxonomy" id="482145"/>
    <lineage>
        <taxon>Eukaryota</taxon>
        <taxon>Fungi</taxon>
        <taxon>Dikarya</taxon>
        <taxon>Ascomycota</taxon>
        <taxon>Pezizomycotina</taxon>
        <taxon>Eurotiomycetes</taxon>
        <taxon>Eurotiomycetidae</taxon>
        <taxon>Eurotiales</taxon>
        <taxon>Aspergillaceae</taxon>
        <taxon>Aspergillus</taxon>
        <taxon>Aspergillus subgen. Circumdati</taxon>
    </lineage>
</organism>
<dbReference type="SUPFAM" id="SSF48452">
    <property type="entry name" value="TPR-like"/>
    <property type="match status" value="2"/>
</dbReference>
<dbReference type="SUPFAM" id="SSF53474">
    <property type="entry name" value="alpha/beta-Hydrolases"/>
    <property type="match status" value="1"/>
</dbReference>
<keyword evidence="4" id="KW-0732">Signal</keyword>
<dbReference type="GO" id="GO:0046872">
    <property type="term" value="F:metal ion binding"/>
    <property type="evidence" value="ECO:0007669"/>
    <property type="project" value="UniProtKB-KW"/>
</dbReference>
<evidence type="ECO:0000256" key="3">
    <source>
        <dbReference type="ARBA" id="ARBA00022723"/>
    </source>
</evidence>
<dbReference type="EC" id="3.1.1.-" evidence="9"/>
<evidence type="ECO:0000256" key="2">
    <source>
        <dbReference type="ARBA" id="ARBA00022487"/>
    </source>
</evidence>
<keyword evidence="3" id="KW-0479">Metal-binding</keyword>
<dbReference type="GO" id="GO:0030600">
    <property type="term" value="F:feruloyl esterase activity"/>
    <property type="evidence" value="ECO:0007669"/>
    <property type="project" value="UniProtKB-ARBA"/>
</dbReference>
<evidence type="ECO:0000256" key="7">
    <source>
        <dbReference type="ARBA" id="ARBA00023157"/>
    </source>
</evidence>
<dbReference type="InterPro" id="IPR029058">
    <property type="entry name" value="AB_hydrolase_fold"/>
</dbReference>
<evidence type="ECO:0000313" key="10">
    <source>
        <dbReference type="EMBL" id="PLN83113.1"/>
    </source>
</evidence>
<dbReference type="EMBL" id="KZ559521">
    <property type="protein sequence ID" value="PLN83113.1"/>
    <property type="molecule type" value="Genomic_DNA"/>
</dbReference>
<proteinExistence type="inferred from homology"/>
<feature type="repeat" description="TPR" evidence="8">
    <location>
        <begin position="31"/>
        <end position="64"/>
    </location>
</feature>
<keyword evidence="7" id="KW-1015">Disulfide bond</keyword>
<evidence type="ECO:0000256" key="6">
    <source>
        <dbReference type="ARBA" id="ARBA00022837"/>
    </source>
</evidence>
<evidence type="ECO:0000256" key="5">
    <source>
        <dbReference type="ARBA" id="ARBA00022801"/>
    </source>
</evidence>
<dbReference type="SMART" id="SM00028">
    <property type="entry name" value="TPR"/>
    <property type="match status" value="3"/>
</dbReference>
<gene>
    <name evidence="10" type="ORF">BDW42DRAFT_184359</name>
</gene>
<dbReference type="PANTHER" id="PTHR45588">
    <property type="entry name" value="TPR DOMAIN-CONTAINING PROTEIN"/>
    <property type="match status" value="1"/>
</dbReference>
<dbReference type="Gene3D" id="1.25.40.10">
    <property type="entry name" value="Tetratricopeptide repeat domain"/>
    <property type="match status" value="2"/>
</dbReference>
<comment type="similarity">
    <text evidence="1 9">Belongs to the tannase family.</text>
</comment>
<keyword evidence="5 9" id="KW-0378">Hydrolase</keyword>
<dbReference type="InterPro" id="IPR019734">
    <property type="entry name" value="TPR_rpt"/>
</dbReference>
<keyword evidence="2" id="KW-0719">Serine esterase</keyword>
<dbReference type="PANTHER" id="PTHR45588:SF1">
    <property type="entry name" value="WW DOMAIN-CONTAINING PROTEIN"/>
    <property type="match status" value="1"/>
</dbReference>
<keyword evidence="11" id="KW-1185">Reference proteome</keyword>
<evidence type="ECO:0000256" key="8">
    <source>
        <dbReference type="PROSITE-ProRule" id="PRU00339"/>
    </source>
</evidence>
<keyword evidence="6" id="KW-0106">Calcium</keyword>
<dbReference type="AlphaFoldDB" id="A0A2J5I025"/>